<name>A0A3B9QT82_9CORY</name>
<evidence type="ECO:0000313" key="2">
    <source>
        <dbReference type="Proteomes" id="UP000260925"/>
    </source>
</evidence>
<proteinExistence type="predicted"/>
<evidence type="ECO:0000313" key="1">
    <source>
        <dbReference type="EMBL" id="HAF71904.1"/>
    </source>
</evidence>
<protein>
    <submittedName>
        <fullName evidence="1">Uncharacterized protein</fullName>
    </submittedName>
</protein>
<dbReference type="Proteomes" id="UP000260925">
    <property type="component" value="Unassembled WGS sequence"/>
</dbReference>
<comment type="caution">
    <text evidence="1">The sequence shown here is derived from an EMBL/GenBank/DDBJ whole genome shotgun (WGS) entry which is preliminary data.</text>
</comment>
<gene>
    <name evidence="1" type="ORF">DCL06_02205</name>
</gene>
<accession>A0A3B9QT82</accession>
<organism evidence="1 2">
    <name type="scientific">Corynebacterium variabile</name>
    <dbReference type="NCBI Taxonomy" id="1727"/>
    <lineage>
        <taxon>Bacteria</taxon>
        <taxon>Bacillati</taxon>
        <taxon>Actinomycetota</taxon>
        <taxon>Actinomycetes</taxon>
        <taxon>Mycobacteriales</taxon>
        <taxon>Corynebacteriaceae</taxon>
        <taxon>Corynebacterium</taxon>
    </lineage>
</organism>
<dbReference type="AlphaFoldDB" id="A0A3B9QT82"/>
<reference evidence="1 2" key="1">
    <citation type="journal article" date="2018" name="Nat. Biotechnol.">
        <title>A standardized bacterial taxonomy based on genome phylogeny substantially revises the tree of life.</title>
        <authorList>
            <person name="Parks D.H."/>
            <person name="Chuvochina M."/>
            <person name="Waite D.W."/>
            <person name="Rinke C."/>
            <person name="Skarshewski A."/>
            <person name="Chaumeil P.A."/>
            <person name="Hugenholtz P."/>
        </authorList>
    </citation>
    <scope>NUCLEOTIDE SEQUENCE [LARGE SCALE GENOMIC DNA]</scope>
    <source>
        <strain evidence="1">UBA9851</strain>
    </source>
</reference>
<sequence>MPVIRAVPALSAVNTRWDSCTEPIPRAGRMKRQALRASVGMSTLPWESAAAVRSTSTTLAKSVRDSDRSVP</sequence>
<dbReference type="EMBL" id="DMDD01000057">
    <property type="protein sequence ID" value="HAF71904.1"/>
    <property type="molecule type" value="Genomic_DNA"/>
</dbReference>